<name>A0A7J6HYC1_CANSA</name>
<organism evidence="1 2">
    <name type="scientific">Cannabis sativa</name>
    <name type="common">Hemp</name>
    <name type="synonym">Marijuana</name>
    <dbReference type="NCBI Taxonomy" id="3483"/>
    <lineage>
        <taxon>Eukaryota</taxon>
        <taxon>Viridiplantae</taxon>
        <taxon>Streptophyta</taxon>
        <taxon>Embryophyta</taxon>
        <taxon>Tracheophyta</taxon>
        <taxon>Spermatophyta</taxon>
        <taxon>Magnoliopsida</taxon>
        <taxon>eudicotyledons</taxon>
        <taxon>Gunneridae</taxon>
        <taxon>Pentapetalae</taxon>
        <taxon>rosids</taxon>
        <taxon>fabids</taxon>
        <taxon>Rosales</taxon>
        <taxon>Cannabaceae</taxon>
        <taxon>Cannabis</taxon>
    </lineage>
</organism>
<sequence length="70" mass="7658">MEVRAWCTADLLKVVSSKRLFSWWSEEAEMDGGKEVMEGDRRNGCGDCGDVRSSVTGVVRSSGDDDVNGE</sequence>
<evidence type="ECO:0000313" key="1">
    <source>
        <dbReference type="EMBL" id="KAF4400292.1"/>
    </source>
</evidence>
<accession>A0A7J6HYC1</accession>
<gene>
    <name evidence="1" type="ORF">G4B88_019501</name>
</gene>
<dbReference type="Proteomes" id="UP000583929">
    <property type="component" value="Unassembled WGS sequence"/>
</dbReference>
<proteinExistence type="predicted"/>
<reference evidence="1 2" key="1">
    <citation type="journal article" date="2020" name="bioRxiv">
        <title>Sequence and annotation of 42 cannabis genomes reveals extensive copy number variation in cannabinoid synthesis and pathogen resistance genes.</title>
        <authorList>
            <person name="Mckernan K.J."/>
            <person name="Helbert Y."/>
            <person name="Kane L.T."/>
            <person name="Ebling H."/>
            <person name="Zhang L."/>
            <person name="Liu B."/>
            <person name="Eaton Z."/>
            <person name="Mclaughlin S."/>
            <person name="Kingan S."/>
            <person name="Baybayan P."/>
            <person name="Concepcion G."/>
            <person name="Jordan M."/>
            <person name="Riva A."/>
            <person name="Barbazuk W."/>
            <person name="Harkins T."/>
        </authorList>
    </citation>
    <scope>NUCLEOTIDE SEQUENCE [LARGE SCALE GENOMIC DNA]</scope>
    <source>
        <strain evidence="2">cv. Jamaican Lion 4</strain>
        <tissue evidence="1">Leaf</tissue>
    </source>
</reference>
<comment type="caution">
    <text evidence="1">The sequence shown here is derived from an EMBL/GenBank/DDBJ whole genome shotgun (WGS) entry which is preliminary data.</text>
</comment>
<dbReference type="AlphaFoldDB" id="A0A7J6HYC1"/>
<evidence type="ECO:0000313" key="2">
    <source>
        <dbReference type="Proteomes" id="UP000583929"/>
    </source>
</evidence>
<dbReference type="EMBL" id="JAATIQ010000019">
    <property type="protein sequence ID" value="KAF4400292.1"/>
    <property type="molecule type" value="Genomic_DNA"/>
</dbReference>
<keyword evidence="2" id="KW-1185">Reference proteome</keyword>
<protein>
    <submittedName>
        <fullName evidence="1">Uncharacterized protein</fullName>
    </submittedName>
</protein>